<gene>
    <name evidence="2" type="ORF">GOZ95_09270</name>
</gene>
<evidence type="ECO:0000313" key="3">
    <source>
        <dbReference type="Proteomes" id="UP000436692"/>
    </source>
</evidence>
<comment type="caution">
    <text evidence="2">The sequence shown here is derived from an EMBL/GenBank/DDBJ whole genome shotgun (WGS) entry which is preliminary data.</text>
</comment>
<name>A0AAE4WBY4_AGRVI</name>
<organism evidence="2 3">
    <name type="scientific">Agrobacterium vitis</name>
    <name type="common">Rhizobium vitis</name>
    <dbReference type="NCBI Taxonomy" id="373"/>
    <lineage>
        <taxon>Bacteria</taxon>
        <taxon>Pseudomonadati</taxon>
        <taxon>Pseudomonadota</taxon>
        <taxon>Alphaproteobacteria</taxon>
        <taxon>Hyphomicrobiales</taxon>
        <taxon>Rhizobiaceae</taxon>
        <taxon>Rhizobium/Agrobacterium group</taxon>
        <taxon>Agrobacterium</taxon>
    </lineage>
</organism>
<protein>
    <submittedName>
        <fullName evidence="2">Uncharacterized protein</fullName>
    </submittedName>
</protein>
<evidence type="ECO:0000313" key="2">
    <source>
        <dbReference type="EMBL" id="MUZ57648.1"/>
    </source>
</evidence>
<dbReference type="EMBL" id="WPHM01000004">
    <property type="protein sequence ID" value="MUZ57648.1"/>
    <property type="molecule type" value="Genomic_DNA"/>
</dbReference>
<reference evidence="2 3" key="1">
    <citation type="submission" date="2019-12" db="EMBL/GenBank/DDBJ databases">
        <title>Whole-genome sequencing of Allorhizobium vitis.</title>
        <authorList>
            <person name="Gan H.M."/>
            <person name="Szegedi E."/>
            <person name="Burr T."/>
            <person name="Savka M.A."/>
        </authorList>
    </citation>
    <scope>NUCLEOTIDE SEQUENCE [LARGE SCALE GENOMIC DNA]</scope>
    <source>
        <strain evidence="2 3">CG989</strain>
    </source>
</reference>
<dbReference type="Proteomes" id="UP000436692">
    <property type="component" value="Unassembled WGS sequence"/>
</dbReference>
<accession>A0AAE4WBY4</accession>
<dbReference type="AlphaFoldDB" id="A0AAE4WBY4"/>
<sequence length="162" mass="17484">MKLFRYIAVTMMLTASPTQAHHGWGFYATDRPIYLSGKITAVVWRNPHPEIVIDVLSAAIPASLAQLPVPVELRELGFDEVLAKTAAPETIGEWTLDLAPINRSMSWGMPRVPKVGDEIQAVAFPSCSEKNVSRPALIVIDGIGVRQQSVALPAGCSGLPRG</sequence>
<feature type="chain" id="PRO_5041908621" evidence="1">
    <location>
        <begin position="21"/>
        <end position="162"/>
    </location>
</feature>
<evidence type="ECO:0000256" key="1">
    <source>
        <dbReference type="SAM" id="SignalP"/>
    </source>
</evidence>
<keyword evidence="1" id="KW-0732">Signal</keyword>
<proteinExistence type="predicted"/>
<feature type="signal peptide" evidence="1">
    <location>
        <begin position="1"/>
        <end position="20"/>
    </location>
</feature>
<dbReference type="RefSeq" id="WP_156629763.1">
    <property type="nucleotide sequence ID" value="NZ_JABAEJ010000003.1"/>
</dbReference>